<protein>
    <submittedName>
        <fullName evidence="5">Cyanophycinase</fullName>
        <ecNumber evidence="5">3.4.15.6</ecNumber>
    </submittedName>
</protein>
<keyword evidence="5" id="KW-0121">Carboxypeptidase</keyword>
<dbReference type="Proteomes" id="UP001179280">
    <property type="component" value="Unassembled WGS sequence"/>
</dbReference>
<dbReference type="PANTHER" id="PTHR36175:SF1">
    <property type="entry name" value="CYANOPHYCINASE"/>
    <property type="match status" value="1"/>
</dbReference>
<evidence type="ECO:0000313" key="6">
    <source>
        <dbReference type="Proteomes" id="UP001179280"/>
    </source>
</evidence>
<evidence type="ECO:0000256" key="4">
    <source>
        <dbReference type="ARBA" id="ARBA00022825"/>
    </source>
</evidence>
<comment type="similarity">
    <text evidence="1">Belongs to the peptidase S51 family.</text>
</comment>
<keyword evidence="2" id="KW-0645">Protease</keyword>
<evidence type="ECO:0000256" key="3">
    <source>
        <dbReference type="ARBA" id="ARBA00022801"/>
    </source>
</evidence>
<accession>A0ABS2SUW2</accession>
<keyword evidence="6" id="KW-1185">Reference proteome</keyword>
<dbReference type="EC" id="3.4.15.6" evidence="5"/>
<keyword evidence="4" id="KW-0720">Serine protease</keyword>
<dbReference type="Gene3D" id="3.40.50.880">
    <property type="match status" value="1"/>
</dbReference>
<dbReference type="CDD" id="cd03129">
    <property type="entry name" value="GAT1_Peptidase_E_like"/>
    <property type="match status" value="1"/>
</dbReference>
<proteinExistence type="inferred from homology"/>
<dbReference type="InterPro" id="IPR029062">
    <property type="entry name" value="Class_I_gatase-like"/>
</dbReference>
<evidence type="ECO:0000313" key="5">
    <source>
        <dbReference type="EMBL" id="MBM7839313.1"/>
    </source>
</evidence>
<dbReference type="Pfam" id="PF03575">
    <property type="entry name" value="Peptidase_S51"/>
    <property type="match status" value="1"/>
</dbReference>
<evidence type="ECO:0000256" key="2">
    <source>
        <dbReference type="ARBA" id="ARBA00022670"/>
    </source>
</evidence>
<dbReference type="EMBL" id="JAFBCV010000007">
    <property type="protein sequence ID" value="MBM7839313.1"/>
    <property type="molecule type" value="Genomic_DNA"/>
</dbReference>
<keyword evidence="3 5" id="KW-0378">Hydrolase</keyword>
<dbReference type="GO" id="GO:0004180">
    <property type="term" value="F:carboxypeptidase activity"/>
    <property type="evidence" value="ECO:0007669"/>
    <property type="project" value="UniProtKB-KW"/>
</dbReference>
<reference evidence="5" key="1">
    <citation type="submission" date="2021-01" db="EMBL/GenBank/DDBJ databases">
        <title>Genomic Encyclopedia of Type Strains, Phase IV (KMG-IV): sequencing the most valuable type-strain genomes for metagenomic binning, comparative biology and taxonomic classification.</title>
        <authorList>
            <person name="Goeker M."/>
        </authorList>
    </citation>
    <scope>NUCLEOTIDE SEQUENCE</scope>
    <source>
        <strain evidence="5">DSM 21943</strain>
    </source>
</reference>
<dbReference type="RefSeq" id="WP_204466584.1">
    <property type="nucleotide sequence ID" value="NZ_JAFBCV010000007.1"/>
</dbReference>
<dbReference type="InterPro" id="IPR005320">
    <property type="entry name" value="Peptidase_S51"/>
</dbReference>
<sequence>MKMETHLFLFGGGPPFTGKLARQFCEKALRQSCTILVMPRPGWENYQSVYADKLAEYGLKCAFIPLGQVPVNEAVEEINQAGALVIGGGNTERYIDEVVETPIGEALKKRFRAGVPVAGFSAGAILSMEESLLSPRDNNTGRLLERRGLGLVKHTAVAVHFSEWNDEQHLLDLASTYKNKECYGIDEQTGLYLKNGEIEFYDGRGVYTVLHNQIVKLGEKP</sequence>
<name>A0ABS2SUW2_9BACI</name>
<comment type="caution">
    <text evidence="5">The sequence shown here is derived from an EMBL/GenBank/DDBJ whole genome shotgun (WGS) entry which is preliminary data.</text>
</comment>
<dbReference type="SUPFAM" id="SSF52317">
    <property type="entry name" value="Class I glutamine amidotransferase-like"/>
    <property type="match status" value="1"/>
</dbReference>
<organism evidence="5 6">
    <name type="scientific">Shouchella xiaoxiensis</name>
    <dbReference type="NCBI Taxonomy" id="766895"/>
    <lineage>
        <taxon>Bacteria</taxon>
        <taxon>Bacillati</taxon>
        <taxon>Bacillota</taxon>
        <taxon>Bacilli</taxon>
        <taxon>Bacillales</taxon>
        <taxon>Bacillaceae</taxon>
        <taxon>Shouchella</taxon>
    </lineage>
</organism>
<evidence type="ECO:0000256" key="1">
    <source>
        <dbReference type="ARBA" id="ARBA00006534"/>
    </source>
</evidence>
<gene>
    <name evidence="5" type="ORF">JOC54_002584</name>
</gene>
<dbReference type="GO" id="GO:0008241">
    <property type="term" value="F:peptidyl-dipeptidase activity"/>
    <property type="evidence" value="ECO:0007669"/>
    <property type="project" value="UniProtKB-EC"/>
</dbReference>
<dbReference type="PANTHER" id="PTHR36175">
    <property type="entry name" value="CYANOPHYCINASE"/>
    <property type="match status" value="1"/>
</dbReference>